<reference evidence="2" key="3">
    <citation type="submission" date="2015-04" db="UniProtKB">
        <authorList>
            <consortium name="EnsemblPlants"/>
        </authorList>
    </citation>
    <scope>IDENTIFICATION</scope>
</reference>
<keyword evidence="3" id="KW-1185">Reference proteome</keyword>
<feature type="compositionally biased region" description="Low complexity" evidence="1">
    <location>
        <begin position="12"/>
        <end position="29"/>
    </location>
</feature>
<dbReference type="Gramene" id="LPERR11G04520.1">
    <property type="protein sequence ID" value="LPERR11G04520.1"/>
    <property type="gene ID" value="LPERR11G04520"/>
</dbReference>
<evidence type="ECO:0000313" key="2">
    <source>
        <dbReference type="EnsemblPlants" id="LPERR11G04520.1"/>
    </source>
</evidence>
<sequence>MGLTTPPVALISPLASSSRRRGSLGQAASKGPPRLSPAVNQPCLPGRPARRRRNGKIRRTGVEGHHSPDLLISSSWPPESVIRRMKRAWEAVRRRPTWKGLQLDSISSTRSGRRGRG</sequence>
<dbReference type="Proteomes" id="UP000032180">
    <property type="component" value="Chromosome 11"/>
</dbReference>
<evidence type="ECO:0000313" key="3">
    <source>
        <dbReference type="Proteomes" id="UP000032180"/>
    </source>
</evidence>
<accession>A0A0D9XPT2</accession>
<evidence type="ECO:0000256" key="1">
    <source>
        <dbReference type="SAM" id="MobiDB-lite"/>
    </source>
</evidence>
<protein>
    <submittedName>
        <fullName evidence="2">Uncharacterized protein</fullName>
    </submittedName>
</protein>
<reference evidence="3" key="2">
    <citation type="submission" date="2013-12" db="EMBL/GenBank/DDBJ databases">
        <authorList>
            <person name="Yu Y."/>
            <person name="Lee S."/>
            <person name="de Baynast K."/>
            <person name="Wissotski M."/>
            <person name="Liu L."/>
            <person name="Talag J."/>
            <person name="Goicoechea J."/>
            <person name="Angelova A."/>
            <person name="Jetty R."/>
            <person name="Kudrna D."/>
            <person name="Golser W."/>
            <person name="Rivera L."/>
            <person name="Zhang J."/>
            <person name="Wing R."/>
        </authorList>
    </citation>
    <scope>NUCLEOTIDE SEQUENCE</scope>
</reference>
<name>A0A0D9XPT2_9ORYZ</name>
<proteinExistence type="predicted"/>
<dbReference type="EnsemblPlants" id="LPERR11G04520.1">
    <property type="protein sequence ID" value="LPERR11G04520.1"/>
    <property type="gene ID" value="LPERR11G04520"/>
</dbReference>
<organism evidence="2 3">
    <name type="scientific">Leersia perrieri</name>
    <dbReference type="NCBI Taxonomy" id="77586"/>
    <lineage>
        <taxon>Eukaryota</taxon>
        <taxon>Viridiplantae</taxon>
        <taxon>Streptophyta</taxon>
        <taxon>Embryophyta</taxon>
        <taxon>Tracheophyta</taxon>
        <taxon>Spermatophyta</taxon>
        <taxon>Magnoliopsida</taxon>
        <taxon>Liliopsida</taxon>
        <taxon>Poales</taxon>
        <taxon>Poaceae</taxon>
        <taxon>BOP clade</taxon>
        <taxon>Oryzoideae</taxon>
        <taxon>Oryzeae</taxon>
        <taxon>Oryzinae</taxon>
        <taxon>Leersia</taxon>
    </lineage>
</organism>
<dbReference type="AlphaFoldDB" id="A0A0D9XPT2"/>
<feature type="region of interest" description="Disordered" evidence="1">
    <location>
        <begin position="1"/>
        <end position="77"/>
    </location>
</feature>
<dbReference type="HOGENOM" id="CLU_2088304_0_0_1"/>
<feature type="compositionally biased region" description="Basic residues" evidence="1">
    <location>
        <begin position="48"/>
        <end position="59"/>
    </location>
</feature>
<reference evidence="2 3" key="1">
    <citation type="submission" date="2012-08" db="EMBL/GenBank/DDBJ databases">
        <title>Oryza genome evolution.</title>
        <authorList>
            <person name="Wing R.A."/>
        </authorList>
    </citation>
    <scope>NUCLEOTIDE SEQUENCE</scope>
</reference>